<accession>A0ABQ5K410</accession>
<evidence type="ECO:0000313" key="2">
    <source>
        <dbReference type="Proteomes" id="UP001057375"/>
    </source>
</evidence>
<organism evidence="1 2">
    <name type="scientific">Aduncisulcus paluster</name>
    <dbReference type="NCBI Taxonomy" id="2918883"/>
    <lineage>
        <taxon>Eukaryota</taxon>
        <taxon>Metamonada</taxon>
        <taxon>Carpediemonas-like organisms</taxon>
        <taxon>Aduncisulcus</taxon>
    </lineage>
</organism>
<evidence type="ECO:0000313" key="1">
    <source>
        <dbReference type="EMBL" id="GKT26096.1"/>
    </source>
</evidence>
<name>A0ABQ5K410_9EUKA</name>
<keyword evidence="2" id="KW-1185">Reference proteome</keyword>
<dbReference type="InterPro" id="IPR009057">
    <property type="entry name" value="Homeodomain-like_sf"/>
</dbReference>
<protein>
    <recommendedName>
        <fullName evidence="3">Transposase</fullName>
    </recommendedName>
</protein>
<sequence>MHRELDYTDEELAYQLYVSSTAVYNWIRLWGEGKLKETTRQREGILTPEIIGGLLDEIDHNPTIFLEEMQVFIKEKYAIHASLSTICRALNTNGYTKKKISHIARKADSHNANSMIIEADKEIIRVGKRRVRREAVESSIECGIPICKMCQFLSVKLQKSIIRLGVPTKMIKSTCYRDSKDEIHQSLLKARRLALRPTYSVILDKTVTRGKSVLSTILAIGYINVGIKDS</sequence>
<proteinExistence type="predicted"/>
<gene>
    <name evidence="1" type="ORF">ADUPG1_013237</name>
</gene>
<evidence type="ECO:0008006" key="3">
    <source>
        <dbReference type="Google" id="ProtNLM"/>
    </source>
</evidence>
<comment type="caution">
    <text evidence="1">The sequence shown here is derived from an EMBL/GenBank/DDBJ whole genome shotgun (WGS) entry which is preliminary data.</text>
</comment>
<dbReference type="Proteomes" id="UP001057375">
    <property type="component" value="Unassembled WGS sequence"/>
</dbReference>
<reference evidence="1" key="1">
    <citation type="submission" date="2022-03" db="EMBL/GenBank/DDBJ databases">
        <title>Draft genome sequence of Aduncisulcus paluster, a free-living microaerophilic Fornicata.</title>
        <authorList>
            <person name="Yuyama I."/>
            <person name="Kume K."/>
            <person name="Tamura T."/>
            <person name="Inagaki Y."/>
            <person name="Hashimoto T."/>
        </authorList>
    </citation>
    <scope>NUCLEOTIDE SEQUENCE</scope>
    <source>
        <strain evidence="1">NY0171</strain>
    </source>
</reference>
<dbReference type="SUPFAM" id="SSF46689">
    <property type="entry name" value="Homeodomain-like"/>
    <property type="match status" value="1"/>
</dbReference>
<dbReference type="EMBL" id="BQXS01012636">
    <property type="protein sequence ID" value="GKT26096.1"/>
    <property type="molecule type" value="Genomic_DNA"/>
</dbReference>